<sequence>MLPSTLILAVLPWLAVALPADGQSALAVRQGCGSDMRPCGGGCIPAKLKCGQHVSDE</sequence>
<dbReference type="Proteomes" id="UP001056384">
    <property type="component" value="Chromosome 8"/>
</dbReference>
<proteinExistence type="predicted"/>
<keyword evidence="1" id="KW-0732">Signal</keyword>
<evidence type="ECO:0000313" key="3">
    <source>
        <dbReference type="Proteomes" id="UP001056384"/>
    </source>
</evidence>
<evidence type="ECO:0000256" key="1">
    <source>
        <dbReference type="SAM" id="SignalP"/>
    </source>
</evidence>
<organism evidence="2 3">
    <name type="scientific">Septoria linicola</name>
    <dbReference type="NCBI Taxonomy" id="215465"/>
    <lineage>
        <taxon>Eukaryota</taxon>
        <taxon>Fungi</taxon>
        <taxon>Dikarya</taxon>
        <taxon>Ascomycota</taxon>
        <taxon>Pezizomycotina</taxon>
        <taxon>Dothideomycetes</taxon>
        <taxon>Dothideomycetidae</taxon>
        <taxon>Mycosphaerellales</taxon>
        <taxon>Mycosphaerellaceae</taxon>
        <taxon>Septoria</taxon>
    </lineage>
</organism>
<accession>A0A9Q9AWL3</accession>
<dbReference type="EMBL" id="CP099425">
    <property type="protein sequence ID" value="USW56319.1"/>
    <property type="molecule type" value="Genomic_DNA"/>
</dbReference>
<protein>
    <submittedName>
        <fullName evidence="2">Uncharacterized protein</fullName>
    </submittedName>
</protein>
<keyword evidence="3" id="KW-1185">Reference proteome</keyword>
<dbReference type="AlphaFoldDB" id="A0A9Q9AWL3"/>
<feature type="chain" id="PRO_5040361543" evidence="1">
    <location>
        <begin position="18"/>
        <end position="57"/>
    </location>
</feature>
<reference evidence="2" key="1">
    <citation type="submission" date="2022-06" db="EMBL/GenBank/DDBJ databases">
        <title>Complete genome sequences of two strains of the flax pathogen Septoria linicola.</title>
        <authorList>
            <person name="Lapalu N."/>
            <person name="Simon A."/>
            <person name="Demenou B."/>
            <person name="Paumier D."/>
            <person name="Guillot M.-P."/>
            <person name="Gout L."/>
            <person name="Valade R."/>
        </authorList>
    </citation>
    <scope>NUCLEOTIDE SEQUENCE</scope>
    <source>
        <strain evidence="2">SE15195</strain>
    </source>
</reference>
<gene>
    <name evidence="2" type="ORF">Slin15195_G096380</name>
</gene>
<feature type="signal peptide" evidence="1">
    <location>
        <begin position="1"/>
        <end position="17"/>
    </location>
</feature>
<name>A0A9Q9AWL3_9PEZI</name>
<evidence type="ECO:0000313" key="2">
    <source>
        <dbReference type="EMBL" id="USW56319.1"/>
    </source>
</evidence>